<sequence>MYREFIVPSDQEIIEQLGEWPEVEEESGARALALRGSKGESVLFSYDTLGRSVRVRWRNAEGEQVLDLFRESATRMTVYADNVSRRIILDFDMGECGGRMEISILPMVAIKDHLIFT</sequence>
<name>A0ABZ1X2J7_9ACTN</name>
<protein>
    <recommendedName>
        <fullName evidence="3">YD repeat-containing protein</fullName>
    </recommendedName>
</protein>
<keyword evidence="2" id="KW-1185">Reference proteome</keyword>
<evidence type="ECO:0008006" key="3">
    <source>
        <dbReference type="Google" id="ProtNLM"/>
    </source>
</evidence>
<reference evidence="1" key="1">
    <citation type="submission" date="2022-10" db="EMBL/GenBank/DDBJ databases">
        <title>The complete genomes of actinobacterial strains from the NBC collection.</title>
        <authorList>
            <person name="Joergensen T.S."/>
            <person name="Alvarez Arevalo M."/>
            <person name="Sterndorff E.B."/>
            <person name="Faurdal D."/>
            <person name="Vuksanovic O."/>
            <person name="Mourched A.-S."/>
            <person name="Charusanti P."/>
            <person name="Shaw S."/>
            <person name="Blin K."/>
            <person name="Weber T."/>
        </authorList>
    </citation>
    <scope>NUCLEOTIDE SEQUENCE</scope>
    <source>
        <strain evidence="1">NBC_00686</strain>
    </source>
</reference>
<dbReference type="EMBL" id="CP109011">
    <property type="protein sequence ID" value="WUT45797.1"/>
    <property type="molecule type" value="Genomic_DNA"/>
</dbReference>
<dbReference type="Proteomes" id="UP001432168">
    <property type="component" value="Chromosome"/>
</dbReference>
<evidence type="ECO:0000313" key="2">
    <source>
        <dbReference type="Proteomes" id="UP001432168"/>
    </source>
</evidence>
<accession>A0ABZ1X2J7</accession>
<gene>
    <name evidence="1" type="ORF">OG929_27415</name>
</gene>
<proteinExistence type="predicted"/>
<organism evidence="1 2">
    <name type="scientific">Streptomyces pseudovenezuelae</name>
    <dbReference type="NCBI Taxonomy" id="67350"/>
    <lineage>
        <taxon>Bacteria</taxon>
        <taxon>Bacillati</taxon>
        <taxon>Actinomycetota</taxon>
        <taxon>Actinomycetes</taxon>
        <taxon>Kitasatosporales</taxon>
        <taxon>Streptomycetaceae</taxon>
        <taxon>Streptomyces</taxon>
        <taxon>Streptomyces aurantiacus group</taxon>
    </lineage>
</organism>
<evidence type="ECO:0000313" key="1">
    <source>
        <dbReference type="EMBL" id="WUT45797.1"/>
    </source>
</evidence>
<dbReference type="RefSeq" id="WP_329266619.1">
    <property type="nucleotide sequence ID" value="NZ_CP109011.1"/>
</dbReference>